<organism evidence="1 2">
    <name type="scientific">Rickettsia amblyommatis str. Ac/Pa</name>
    <dbReference type="NCBI Taxonomy" id="1359164"/>
    <lineage>
        <taxon>Bacteria</taxon>
        <taxon>Pseudomonadati</taxon>
        <taxon>Pseudomonadota</taxon>
        <taxon>Alphaproteobacteria</taxon>
        <taxon>Rickettsiales</taxon>
        <taxon>Rickettsiaceae</taxon>
        <taxon>Rickettsieae</taxon>
        <taxon>Rickettsia</taxon>
        <taxon>spotted fever group</taxon>
    </lineage>
</organism>
<proteinExistence type="predicted"/>
<dbReference type="PATRIC" id="fig|1359164.3.peg.1272"/>
<sequence>MMLLAWCLMSFPPPREFRKSSLNPDLNNYTLINKINL</sequence>
<evidence type="ECO:0000313" key="2">
    <source>
        <dbReference type="Proteomes" id="UP000033556"/>
    </source>
</evidence>
<dbReference type="EMBL" id="LANR01000001">
    <property type="protein sequence ID" value="KJV62266.1"/>
    <property type="molecule type" value="Genomic_DNA"/>
</dbReference>
<gene>
    <name evidence="1" type="ORF">APHACPA_1287</name>
</gene>
<evidence type="ECO:0000313" key="1">
    <source>
        <dbReference type="EMBL" id="KJV62266.1"/>
    </source>
</evidence>
<protein>
    <submittedName>
        <fullName evidence="1">Uncharacterized protein</fullName>
    </submittedName>
</protein>
<keyword evidence="2" id="KW-1185">Reference proteome</keyword>
<dbReference type="AlphaFoldDB" id="A0A0F3N3C3"/>
<name>A0A0F3N3C3_RICAM</name>
<accession>A0A0F3N3C3</accession>
<reference evidence="1 2" key="1">
    <citation type="submission" date="2015-01" db="EMBL/GenBank/DDBJ databases">
        <title>Genome Sequencing of Rickettsiales.</title>
        <authorList>
            <person name="Daugherty S.C."/>
            <person name="Su Q."/>
            <person name="Abolude K."/>
            <person name="Beier-Sexton M."/>
            <person name="Carlyon J.A."/>
            <person name="Carter R."/>
            <person name="Day N.P."/>
            <person name="Dumler S.J."/>
            <person name="Dyachenko V."/>
            <person name="Godinez A."/>
            <person name="Kurtti T.J."/>
            <person name="Lichay M."/>
            <person name="Mullins K.E."/>
            <person name="Ott S."/>
            <person name="Pappas-Brown V."/>
            <person name="Paris D.H."/>
            <person name="Patel P."/>
            <person name="Richards A.L."/>
            <person name="Sadzewicz L."/>
            <person name="Sears K."/>
            <person name="Seidman D."/>
            <person name="Sengamalay N."/>
            <person name="Stenos J."/>
            <person name="Tallon L.J."/>
            <person name="Vincent G."/>
            <person name="Fraser C.M."/>
            <person name="Munderloh U."/>
            <person name="Dunning-Hotopp J.C."/>
        </authorList>
    </citation>
    <scope>NUCLEOTIDE SEQUENCE [LARGE SCALE GENOMIC DNA]</scope>
    <source>
        <strain evidence="1 2">Ac/Pa</strain>
    </source>
</reference>
<comment type="caution">
    <text evidence="1">The sequence shown here is derived from an EMBL/GenBank/DDBJ whole genome shotgun (WGS) entry which is preliminary data.</text>
</comment>
<dbReference type="Proteomes" id="UP000033556">
    <property type="component" value="Unassembled WGS sequence"/>
</dbReference>